<feature type="domain" description="Amidohydrolase-related" evidence="2">
    <location>
        <begin position="7"/>
        <end position="335"/>
    </location>
</feature>
<dbReference type="InterPro" id="IPR032466">
    <property type="entry name" value="Metal_Hydrolase"/>
</dbReference>
<name>A0ABN2BUH6_9ACTN</name>
<dbReference type="SUPFAM" id="SSF51556">
    <property type="entry name" value="Metallo-dependent hydrolases"/>
    <property type="match status" value="1"/>
</dbReference>
<evidence type="ECO:0000313" key="4">
    <source>
        <dbReference type="Proteomes" id="UP001500842"/>
    </source>
</evidence>
<keyword evidence="1" id="KW-0456">Lyase</keyword>
<evidence type="ECO:0000259" key="2">
    <source>
        <dbReference type="Pfam" id="PF04909"/>
    </source>
</evidence>
<organism evidence="3 4">
    <name type="scientific">Nocardioides humi</name>
    <dbReference type="NCBI Taxonomy" id="449461"/>
    <lineage>
        <taxon>Bacteria</taxon>
        <taxon>Bacillati</taxon>
        <taxon>Actinomycetota</taxon>
        <taxon>Actinomycetes</taxon>
        <taxon>Propionibacteriales</taxon>
        <taxon>Nocardioidaceae</taxon>
        <taxon>Nocardioides</taxon>
    </lineage>
</organism>
<proteinExistence type="predicted"/>
<protein>
    <submittedName>
        <fullName evidence="3">Amidohydrolase family protein</fullName>
    </submittedName>
</protein>
<comment type="caution">
    <text evidence="3">The sequence shown here is derived from an EMBL/GenBank/DDBJ whole genome shotgun (WGS) entry which is preliminary data.</text>
</comment>
<dbReference type="PANTHER" id="PTHR21240">
    <property type="entry name" value="2-AMINO-3-CARBOXYLMUCONATE-6-SEMIALDEHYDE DECARBOXYLASE"/>
    <property type="match status" value="1"/>
</dbReference>
<evidence type="ECO:0000256" key="1">
    <source>
        <dbReference type="ARBA" id="ARBA00023239"/>
    </source>
</evidence>
<dbReference type="Gene3D" id="3.20.20.140">
    <property type="entry name" value="Metal-dependent hydrolases"/>
    <property type="match status" value="1"/>
</dbReference>
<evidence type="ECO:0000313" key="3">
    <source>
        <dbReference type="EMBL" id="GAA1545311.1"/>
    </source>
</evidence>
<reference evidence="3 4" key="1">
    <citation type="journal article" date="2019" name="Int. J. Syst. Evol. Microbiol.">
        <title>The Global Catalogue of Microorganisms (GCM) 10K type strain sequencing project: providing services to taxonomists for standard genome sequencing and annotation.</title>
        <authorList>
            <consortium name="The Broad Institute Genomics Platform"/>
            <consortium name="The Broad Institute Genome Sequencing Center for Infectious Disease"/>
            <person name="Wu L."/>
            <person name="Ma J."/>
        </authorList>
    </citation>
    <scope>NUCLEOTIDE SEQUENCE [LARGE SCALE GENOMIC DNA]</scope>
    <source>
        <strain evidence="3 4">JCM 14942</strain>
    </source>
</reference>
<dbReference type="InterPro" id="IPR032465">
    <property type="entry name" value="ACMSD"/>
</dbReference>
<accession>A0ABN2BUH6</accession>
<dbReference type="Pfam" id="PF04909">
    <property type="entry name" value="Amidohydro_2"/>
    <property type="match status" value="1"/>
</dbReference>
<sequence>MTAPRLIDVHAHVFPRGLPDLAERTGDPRWPVLRIGRDASEVRVDGAAFRSSPHTLWDVGARLAALDAAGVEQQVVSPLPVGLVGWADAGLAGAWTAEMNEAVARSVADGDGRLLGLGCAPFGVDLRSHDAAAEAVARIASDPRLTGIEISTLPGGLELDDDGLVPFWEAVAHHDLPVFVHPTDGGAVRRRGQPFDFGVGMLTDTAMAATALVFGGVLDRLPRLRIALAHGCGALPWMLPRLQVIGRSMGHDPVRVAETVRRLWVDTLVFDPEHLRLLVRRFGADHLLLGTDDPLIVGQLDQAPALVRAAAADGVLGVVDPTGVLGGNARRFLGLD</sequence>
<keyword evidence="4" id="KW-1185">Reference proteome</keyword>
<dbReference type="RefSeq" id="WP_141005584.1">
    <property type="nucleotide sequence ID" value="NZ_BAAAOR010000041.1"/>
</dbReference>
<dbReference type="Proteomes" id="UP001500842">
    <property type="component" value="Unassembled WGS sequence"/>
</dbReference>
<gene>
    <name evidence="3" type="ORF">GCM10009788_54640</name>
</gene>
<dbReference type="EMBL" id="BAAAOR010000041">
    <property type="protein sequence ID" value="GAA1545311.1"/>
    <property type="molecule type" value="Genomic_DNA"/>
</dbReference>
<dbReference type="PANTHER" id="PTHR21240:SF28">
    <property type="entry name" value="ISO-OROTATE DECARBOXYLASE (EUROFUNG)"/>
    <property type="match status" value="1"/>
</dbReference>
<dbReference type="InterPro" id="IPR006680">
    <property type="entry name" value="Amidohydro-rel"/>
</dbReference>